<reference evidence="5" key="1">
    <citation type="journal article" date="2006" name="Science">
        <title>Ancient noncoding elements conserved in the human genome.</title>
        <authorList>
            <person name="Venkatesh B."/>
            <person name="Kirkness E.F."/>
            <person name="Loh Y.H."/>
            <person name="Halpern A.L."/>
            <person name="Lee A.P."/>
            <person name="Johnson J."/>
            <person name="Dandona N."/>
            <person name="Viswanathan L.D."/>
            <person name="Tay A."/>
            <person name="Venter J.C."/>
            <person name="Strausberg R.L."/>
            <person name="Brenner S."/>
        </authorList>
    </citation>
    <scope>NUCLEOTIDE SEQUENCE [LARGE SCALE GENOMIC DNA]</scope>
</reference>
<keyword evidence="2" id="KW-0424">Laminin EGF-like domain</keyword>
<dbReference type="AlphaFoldDB" id="A0A4W3GBB6"/>
<dbReference type="OMA" id="DFRFYPQ"/>
<dbReference type="PROSITE" id="PS51117">
    <property type="entry name" value="LAMININ_NTER"/>
    <property type="match status" value="1"/>
</dbReference>
<protein>
    <recommendedName>
        <fullName evidence="3">Laminin N-terminal domain-containing protein</fullName>
    </recommendedName>
</protein>
<reference evidence="5" key="2">
    <citation type="journal article" date="2007" name="PLoS Biol.">
        <title>Survey sequencing and comparative analysis of the elephant shark (Callorhinchus milii) genome.</title>
        <authorList>
            <person name="Venkatesh B."/>
            <person name="Kirkness E.F."/>
            <person name="Loh Y.H."/>
            <person name="Halpern A.L."/>
            <person name="Lee A.P."/>
            <person name="Johnson J."/>
            <person name="Dandona N."/>
            <person name="Viswanathan L.D."/>
            <person name="Tay A."/>
            <person name="Venter J.C."/>
            <person name="Strausberg R.L."/>
            <person name="Brenner S."/>
        </authorList>
    </citation>
    <scope>NUCLEOTIDE SEQUENCE [LARGE SCALE GENOMIC DNA]</scope>
</reference>
<sequence length="226" mass="25727">MIVQCSAEWVFHCWRCHPSDEALNRGPIFLFRWMLSHGSIRKEKDTHGTRISFFINGLEEDNTAFDAQLLTGPIADATTNSAIRIGQSLNGSEQFIGRMQDFRFYQAGLTNREISEVFSGKLPHLHTQTQCRCTGSHPRVHPLVQRYCIPNGADDTTDDRVLRLNSDAHPLDYINDNDIGTSWISLVFTDLAELDNGVTITFDLQNGQYQLFRSGIHCLKGWWKPI</sequence>
<dbReference type="Proteomes" id="UP000314986">
    <property type="component" value="Unassembled WGS sequence"/>
</dbReference>
<dbReference type="Gene3D" id="2.60.120.200">
    <property type="match status" value="1"/>
</dbReference>
<dbReference type="InParanoid" id="A0A4W3GBB6"/>
<reference evidence="5" key="3">
    <citation type="journal article" date="2014" name="Nature">
        <title>Elephant shark genome provides unique insights into gnathostome evolution.</title>
        <authorList>
            <consortium name="International Elephant Shark Genome Sequencing Consortium"/>
            <person name="Venkatesh B."/>
            <person name="Lee A.P."/>
            <person name="Ravi V."/>
            <person name="Maurya A.K."/>
            <person name="Lian M.M."/>
            <person name="Swann J.B."/>
            <person name="Ohta Y."/>
            <person name="Flajnik M.F."/>
            <person name="Sutoh Y."/>
            <person name="Kasahara M."/>
            <person name="Hoon S."/>
            <person name="Gangu V."/>
            <person name="Roy S.W."/>
            <person name="Irimia M."/>
            <person name="Korzh V."/>
            <person name="Kondrychyn I."/>
            <person name="Lim Z.W."/>
            <person name="Tay B.H."/>
            <person name="Tohari S."/>
            <person name="Kong K.W."/>
            <person name="Ho S."/>
            <person name="Lorente-Galdos B."/>
            <person name="Quilez J."/>
            <person name="Marques-Bonet T."/>
            <person name="Raney B.J."/>
            <person name="Ingham P.W."/>
            <person name="Tay A."/>
            <person name="Hillier L.W."/>
            <person name="Minx P."/>
            <person name="Boehm T."/>
            <person name="Wilson R.K."/>
            <person name="Brenner S."/>
            <person name="Warren W.C."/>
        </authorList>
    </citation>
    <scope>NUCLEOTIDE SEQUENCE [LARGE SCALE GENOMIC DNA]</scope>
</reference>
<evidence type="ECO:0000313" key="5">
    <source>
        <dbReference type="Proteomes" id="UP000314986"/>
    </source>
</evidence>
<proteinExistence type="predicted"/>
<name>A0A4W3GBB6_CALMI</name>
<keyword evidence="1" id="KW-1015">Disulfide bond</keyword>
<reference evidence="4" key="5">
    <citation type="submission" date="2025-09" db="UniProtKB">
        <authorList>
            <consortium name="Ensembl"/>
        </authorList>
    </citation>
    <scope>IDENTIFICATION</scope>
</reference>
<evidence type="ECO:0000259" key="3">
    <source>
        <dbReference type="PROSITE" id="PS51117"/>
    </source>
</evidence>
<evidence type="ECO:0000256" key="1">
    <source>
        <dbReference type="ARBA" id="ARBA00023157"/>
    </source>
</evidence>
<dbReference type="InterPro" id="IPR008211">
    <property type="entry name" value="Laminin_N"/>
</dbReference>
<evidence type="ECO:0000313" key="4">
    <source>
        <dbReference type="Ensembl" id="ENSCMIP00000000022.1"/>
    </source>
</evidence>
<accession>A0A4W3GBB6</accession>
<dbReference type="SUPFAM" id="SSF49899">
    <property type="entry name" value="Concanavalin A-like lectins/glucanases"/>
    <property type="match status" value="1"/>
</dbReference>
<keyword evidence="5" id="KW-1185">Reference proteome</keyword>
<reference evidence="4" key="4">
    <citation type="submission" date="2025-08" db="UniProtKB">
        <authorList>
            <consortium name="Ensembl"/>
        </authorList>
    </citation>
    <scope>IDENTIFICATION</scope>
</reference>
<evidence type="ECO:0000256" key="2">
    <source>
        <dbReference type="ARBA" id="ARBA00023292"/>
    </source>
</evidence>
<dbReference type="STRING" id="7868.ENSCMIP00000000022"/>
<dbReference type="GeneTree" id="ENSGT00940000170735"/>
<organism evidence="4 5">
    <name type="scientific">Callorhinchus milii</name>
    <name type="common">Ghost shark</name>
    <dbReference type="NCBI Taxonomy" id="7868"/>
    <lineage>
        <taxon>Eukaryota</taxon>
        <taxon>Metazoa</taxon>
        <taxon>Chordata</taxon>
        <taxon>Craniata</taxon>
        <taxon>Vertebrata</taxon>
        <taxon>Chondrichthyes</taxon>
        <taxon>Holocephali</taxon>
        <taxon>Chimaeriformes</taxon>
        <taxon>Callorhinchidae</taxon>
        <taxon>Callorhinchus</taxon>
    </lineage>
</organism>
<dbReference type="InterPro" id="IPR013320">
    <property type="entry name" value="ConA-like_dom_sf"/>
</dbReference>
<dbReference type="Ensembl" id="ENSCMIT00000000046.1">
    <property type="protein sequence ID" value="ENSCMIP00000000022.1"/>
    <property type="gene ID" value="ENSCMIG00000000042.1"/>
</dbReference>
<feature type="domain" description="Laminin N-terminal" evidence="3">
    <location>
        <begin position="105"/>
        <end position="226"/>
    </location>
</feature>